<protein>
    <submittedName>
        <fullName evidence="4">Flavodoxin family protein</fullName>
    </submittedName>
</protein>
<organism evidence="4 5">
    <name type="scientific">Hallella mizrahii</name>
    <dbReference type="NCBI Taxonomy" id="2606637"/>
    <lineage>
        <taxon>Bacteria</taxon>
        <taxon>Pseudomonadati</taxon>
        <taxon>Bacteroidota</taxon>
        <taxon>Bacteroidia</taxon>
        <taxon>Bacteroidales</taxon>
        <taxon>Prevotellaceae</taxon>
        <taxon>Hallella</taxon>
    </lineage>
</organism>
<dbReference type="PANTHER" id="PTHR43278:SF4">
    <property type="entry name" value="NAD(P)H-DEPENDENT FMN-CONTAINING OXIDOREDUCTASE YWQN-RELATED"/>
    <property type="match status" value="1"/>
</dbReference>
<comment type="caution">
    <text evidence="4">The sequence shown here is derived from an EMBL/GenBank/DDBJ whole genome shotgun (WGS) entry which is preliminary data.</text>
</comment>
<gene>
    <name evidence="4" type="ORF">FYJ73_00630</name>
</gene>
<keyword evidence="2" id="KW-0288">FMN</keyword>
<dbReference type="InterPro" id="IPR005025">
    <property type="entry name" value="FMN_Rdtase-like_dom"/>
</dbReference>
<evidence type="ECO:0000313" key="4">
    <source>
        <dbReference type="EMBL" id="MST83206.1"/>
    </source>
</evidence>
<dbReference type="EMBL" id="VUNG01000001">
    <property type="protein sequence ID" value="MST83206.1"/>
    <property type="molecule type" value="Genomic_DNA"/>
</dbReference>
<sequence>MKVLLINGSSHKEGNTFHALSMAAKTLESQGIETEIMQIGNKPVRGCIACGVCKQKGNNRCTFDDDVCNRFLEKAKDADGFIFGSPTYYGQPNGALLAVVQRMLYAGGALMRNKPVANVAVCRRGGASAVYQTMNMAFEMMNMPIVTSQYWNMVYGQKPGEAELDEEGMQTMRTMANNMAWLLKRIHQGGDPQYPERESWTPMNFIRTSK</sequence>
<dbReference type="RefSeq" id="WP_154532568.1">
    <property type="nucleotide sequence ID" value="NZ_VUNG01000001.1"/>
</dbReference>
<feature type="domain" description="NADPH-dependent FMN reductase-like" evidence="3">
    <location>
        <begin position="1"/>
        <end position="154"/>
    </location>
</feature>
<dbReference type="PANTHER" id="PTHR43278">
    <property type="entry name" value="NAD(P)H-DEPENDENT FMN-CONTAINING OXIDOREDUCTASE YWQN-RELATED"/>
    <property type="match status" value="1"/>
</dbReference>
<evidence type="ECO:0000256" key="1">
    <source>
        <dbReference type="ARBA" id="ARBA00022630"/>
    </source>
</evidence>
<reference evidence="4 5" key="1">
    <citation type="submission" date="2019-08" db="EMBL/GenBank/DDBJ databases">
        <title>In-depth cultivation of the pig gut microbiome towards novel bacterial diversity and tailored functional studies.</title>
        <authorList>
            <person name="Wylensek D."/>
            <person name="Hitch T.C.A."/>
            <person name="Clavel T."/>
        </authorList>
    </citation>
    <scope>NUCLEOTIDE SEQUENCE [LARGE SCALE GENOMIC DNA]</scope>
    <source>
        <strain evidence="4 5">LKV-178-WT-2A</strain>
    </source>
</reference>
<accession>A0A7K0KBB2</accession>
<dbReference type="InterPro" id="IPR029039">
    <property type="entry name" value="Flavoprotein-like_sf"/>
</dbReference>
<evidence type="ECO:0000259" key="3">
    <source>
        <dbReference type="Pfam" id="PF03358"/>
    </source>
</evidence>
<dbReference type="InterPro" id="IPR051796">
    <property type="entry name" value="ISF_SsuE-like"/>
</dbReference>
<dbReference type="Pfam" id="PF03358">
    <property type="entry name" value="FMN_red"/>
    <property type="match status" value="1"/>
</dbReference>
<proteinExistence type="predicted"/>
<dbReference type="GO" id="GO:0016491">
    <property type="term" value="F:oxidoreductase activity"/>
    <property type="evidence" value="ECO:0007669"/>
    <property type="project" value="InterPro"/>
</dbReference>
<dbReference type="Proteomes" id="UP000438914">
    <property type="component" value="Unassembled WGS sequence"/>
</dbReference>
<evidence type="ECO:0000313" key="5">
    <source>
        <dbReference type="Proteomes" id="UP000438914"/>
    </source>
</evidence>
<evidence type="ECO:0000256" key="2">
    <source>
        <dbReference type="ARBA" id="ARBA00022643"/>
    </source>
</evidence>
<dbReference type="SUPFAM" id="SSF52218">
    <property type="entry name" value="Flavoproteins"/>
    <property type="match status" value="1"/>
</dbReference>
<keyword evidence="5" id="KW-1185">Reference proteome</keyword>
<dbReference type="Gene3D" id="3.40.50.360">
    <property type="match status" value="1"/>
</dbReference>
<dbReference type="AlphaFoldDB" id="A0A7K0KBB2"/>
<name>A0A7K0KBB2_9BACT</name>
<keyword evidence="1" id="KW-0285">Flavoprotein</keyword>